<evidence type="ECO:0000256" key="1">
    <source>
        <dbReference type="SAM" id="Phobius"/>
    </source>
</evidence>
<protein>
    <submittedName>
        <fullName evidence="2">Uncharacterized protein</fullName>
    </submittedName>
</protein>
<proteinExistence type="predicted"/>
<organism evidence="2">
    <name type="scientific">Oceaniferula spumae</name>
    <dbReference type="NCBI Taxonomy" id="2979115"/>
    <lineage>
        <taxon>Bacteria</taxon>
        <taxon>Pseudomonadati</taxon>
        <taxon>Verrucomicrobiota</taxon>
        <taxon>Verrucomicrobiia</taxon>
        <taxon>Verrucomicrobiales</taxon>
        <taxon>Verrucomicrobiaceae</taxon>
        <taxon>Oceaniferula</taxon>
    </lineage>
</organism>
<dbReference type="EMBL" id="AP026866">
    <property type="protein sequence ID" value="BDS05320.1"/>
    <property type="molecule type" value="Genomic_DNA"/>
</dbReference>
<name>A0AAT9FH71_9BACT</name>
<keyword evidence="1" id="KW-0812">Transmembrane</keyword>
<sequence>MIRSANDLSEVAKKIAADGVEFFRSNLGKLPLLSSVRAVESSELTSRDETHYFLVPYRLSESDYALYTHRVLPEGVAPENALPKARIFHLPNMDTLAKLEELITEQLKDDNLRKINSSAPLADRLDLIANEIDKQSNRITGGLVLIGGVVAIANPLLGVGIAAKALLPTLGSKLSKHGISHATDWLREKKQKASDRIAGSEAKKAVKKLPSEVQVDPVLTLLESALSTPTADHDPSFEFSQLMNDPSEAMAVVHTAEAVSCIYEDCLQQPVNYTEAKLDASDVAWLKSLAELGSRE</sequence>
<reference evidence="2" key="1">
    <citation type="submission" date="2024-07" db="EMBL/GenBank/DDBJ databases">
        <title>Complete genome sequence of Verrucomicrobiaceae bacterium NT6N.</title>
        <authorList>
            <person name="Huang C."/>
            <person name="Takami H."/>
            <person name="Hamasaki K."/>
        </authorList>
    </citation>
    <scope>NUCLEOTIDE SEQUENCE</scope>
    <source>
        <strain evidence="2">NT6N</strain>
    </source>
</reference>
<dbReference type="KEGG" id="osu:NT6N_03600"/>
<keyword evidence="1" id="KW-0472">Membrane</keyword>
<feature type="transmembrane region" description="Helical" evidence="1">
    <location>
        <begin position="143"/>
        <end position="167"/>
    </location>
</feature>
<accession>A0AAT9FH71</accession>
<evidence type="ECO:0000313" key="2">
    <source>
        <dbReference type="EMBL" id="BDS05320.1"/>
    </source>
</evidence>
<dbReference type="AlphaFoldDB" id="A0AAT9FH71"/>
<keyword evidence="1" id="KW-1133">Transmembrane helix</keyword>
<gene>
    <name evidence="2" type="ORF">NT6N_03600</name>
</gene>